<organism evidence="17 18">
    <name type="scientific">Spirosoma liriopis</name>
    <dbReference type="NCBI Taxonomy" id="2937440"/>
    <lineage>
        <taxon>Bacteria</taxon>
        <taxon>Pseudomonadati</taxon>
        <taxon>Bacteroidota</taxon>
        <taxon>Cytophagia</taxon>
        <taxon>Cytophagales</taxon>
        <taxon>Cytophagaceae</taxon>
        <taxon>Spirosoma</taxon>
    </lineage>
</organism>
<evidence type="ECO:0000256" key="1">
    <source>
        <dbReference type="ARBA" id="ARBA00004496"/>
    </source>
</evidence>
<keyword evidence="18" id="KW-1185">Reference proteome</keyword>
<evidence type="ECO:0000256" key="6">
    <source>
        <dbReference type="ARBA" id="ARBA00022490"/>
    </source>
</evidence>
<evidence type="ECO:0000256" key="3">
    <source>
        <dbReference type="ARBA" id="ARBA00008061"/>
    </source>
</evidence>
<dbReference type="Pfam" id="PF00128">
    <property type="entry name" value="Alpha-amylase"/>
    <property type="match status" value="1"/>
</dbReference>
<dbReference type="SUPFAM" id="SSF51445">
    <property type="entry name" value="(Trans)glycosidases"/>
    <property type="match status" value="1"/>
</dbReference>
<dbReference type="Proteomes" id="UP001202180">
    <property type="component" value="Unassembled WGS sequence"/>
</dbReference>
<dbReference type="InterPro" id="IPR013783">
    <property type="entry name" value="Ig-like_fold"/>
</dbReference>
<evidence type="ECO:0000259" key="16">
    <source>
        <dbReference type="SMART" id="SM00642"/>
    </source>
</evidence>
<keyword evidence="9 14" id="KW-0326">Glycosidase</keyword>
<evidence type="ECO:0000256" key="8">
    <source>
        <dbReference type="ARBA" id="ARBA00023277"/>
    </source>
</evidence>
<evidence type="ECO:0000256" key="11">
    <source>
        <dbReference type="ARBA" id="ARBA00033284"/>
    </source>
</evidence>
<dbReference type="InterPro" id="IPR004193">
    <property type="entry name" value="Glyco_hydro_13_N"/>
</dbReference>
<evidence type="ECO:0000313" key="18">
    <source>
        <dbReference type="Proteomes" id="UP001202180"/>
    </source>
</evidence>
<dbReference type="CDD" id="cd02853">
    <property type="entry name" value="E_set_MTHase_like_N"/>
    <property type="match status" value="1"/>
</dbReference>
<dbReference type="Gene3D" id="3.20.20.80">
    <property type="entry name" value="Glycosidases"/>
    <property type="match status" value="1"/>
</dbReference>
<dbReference type="SUPFAM" id="SSF81296">
    <property type="entry name" value="E set domains"/>
    <property type="match status" value="1"/>
</dbReference>
<sequence>MRQLNIHRRSLGVTFLEDKQAQVVVWSPTASQVAIKVNDQSAALPLSRGELGHWRLTTRKIKPGDRYTFILDGEQEYPDPASLSQPEGVHEPSQAIDTDQFDWDDQEWVNPPLEDYLIYEIHTGTFTDEGTFEAFETKLDHLKTLGVTAIEIMPVAQFADDHNWGYDGVYAYAVQTSYGGAAGLQRLINACHKKGIAVILDVVYNHFGPEGNYLDKFGPYLTDTYCTPWGKAVNFDNTWCDGVRQYIIENALMWLRDFHIDALRLDAVHAIKDSGPVHILQELRQEVDRLMEATGRRHYLMIECDLNDPRYINPIAENGYGMDAQWIDEFHHSLRVAVGEDKIGYYADFEGLDHLVKSYQDAYVYDGQFSEVRHRLFGTRAEHNPGKQFIVFSQNHDQVGNRKLGERSSQLYSFNTTKLMAGAVLVSPYIPLLFMGEEWGETNPFLYFANHLEPDLVEAVREGRKQEFAAFHSEGEVPDPQEEETFLRSKLQWELIEQQPHRTMLRFYQTLIALRQQLPALRQLNRKQMTVNACDSQQVLVLHRWYDDQHVLCLMNFDKEPQVLQLTAQPKNGRWQKLLDSADPQWQSSEEAQPSSAPEEWSGDVAVTVPAESLVIYAQGHEKSALKLPDLMA</sequence>
<gene>
    <name evidence="17" type="primary">treZ</name>
    <name evidence="17" type="ORF">M0L20_16830</name>
</gene>
<evidence type="ECO:0000256" key="15">
    <source>
        <dbReference type="SAM" id="MobiDB-lite"/>
    </source>
</evidence>
<dbReference type="Gene3D" id="1.10.10.760">
    <property type="entry name" value="E-set domains of sugar-utilizing enzymes"/>
    <property type="match status" value="1"/>
</dbReference>
<dbReference type="Gene3D" id="2.60.40.1180">
    <property type="entry name" value="Golgi alpha-mannosidase II"/>
    <property type="match status" value="1"/>
</dbReference>
<dbReference type="PANTHER" id="PTHR43651">
    <property type="entry name" value="1,4-ALPHA-GLUCAN-BRANCHING ENZYME"/>
    <property type="match status" value="1"/>
</dbReference>
<evidence type="ECO:0000256" key="13">
    <source>
        <dbReference type="NCBIfam" id="TIGR02402"/>
    </source>
</evidence>
<dbReference type="InterPro" id="IPR014756">
    <property type="entry name" value="Ig_E-set"/>
</dbReference>
<dbReference type="Gene3D" id="2.60.40.10">
    <property type="entry name" value="Immunoglobulins"/>
    <property type="match status" value="1"/>
</dbReference>
<dbReference type="SUPFAM" id="SSF51011">
    <property type="entry name" value="Glycosyl hydrolase domain"/>
    <property type="match status" value="1"/>
</dbReference>
<dbReference type="InterPro" id="IPR013780">
    <property type="entry name" value="Glyco_hydro_b"/>
</dbReference>
<evidence type="ECO:0000256" key="12">
    <source>
        <dbReference type="ARBA" id="ARBA00034013"/>
    </source>
</evidence>
<dbReference type="CDD" id="cd11325">
    <property type="entry name" value="AmyAc_GTHase"/>
    <property type="match status" value="1"/>
</dbReference>
<comment type="subcellular location">
    <subcellularLocation>
        <location evidence="1">Cytoplasm</location>
    </subcellularLocation>
</comment>
<proteinExistence type="inferred from homology"/>
<comment type="similarity">
    <text evidence="3 14">Belongs to the glycosyl hydrolase 13 family.</text>
</comment>
<evidence type="ECO:0000256" key="9">
    <source>
        <dbReference type="ARBA" id="ARBA00023295"/>
    </source>
</evidence>
<dbReference type="InterPro" id="IPR006047">
    <property type="entry name" value="GH13_cat_dom"/>
</dbReference>
<evidence type="ECO:0000256" key="14">
    <source>
        <dbReference type="PIRNR" id="PIRNR006337"/>
    </source>
</evidence>
<evidence type="ECO:0000313" key="17">
    <source>
        <dbReference type="EMBL" id="MCK8493534.1"/>
    </source>
</evidence>
<dbReference type="InterPro" id="IPR012768">
    <property type="entry name" value="Trehalose_TreZ"/>
</dbReference>
<dbReference type="EC" id="3.2.1.141" evidence="4 13"/>
<evidence type="ECO:0000256" key="4">
    <source>
        <dbReference type="ARBA" id="ARBA00012268"/>
    </source>
</evidence>
<keyword evidence="8" id="KW-0119">Carbohydrate metabolism</keyword>
<comment type="caution">
    <text evidence="17">The sequence shown here is derived from an EMBL/GenBank/DDBJ whole genome shotgun (WGS) entry which is preliminary data.</text>
</comment>
<name>A0ABT0HMY7_9BACT</name>
<dbReference type="Pfam" id="PF02922">
    <property type="entry name" value="CBM_48"/>
    <property type="match status" value="1"/>
</dbReference>
<feature type="compositionally biased region" description="Low complexity" evidence="15">
    <location>
        <begin position="584"/>
        <end position="600"/>
    </location>
</feature>
<feature type="domain" description="Glycosyl hydrolase family 13 catalytic" evidence="16">
    <location>
        <begin position="120"/>
        <end position="464"/>
    </location>
</feature>
<keyword evidence="7 14" id="KW-0378">Hydrolase</keyword>
<reference evidence="17 18" key="1">
    <citation type="submission" date="2022-04" db="EMBL/GenBank/DDBJ databases">
        <title>Spirosoma sp. strain RP8 genome sequencing and assembly.</title>
        <authorList>
            <person name="Jung Y."/>
        </authorList>
    </citation>
    <scope>NUCLEOTIDE SEQUENCE [LARGE SCALE GENOMIC DNA]</scope>
    <source>
        <strain evidence="17 18">RP8</strain>
    </source>
</reference>
<protein>
    <recommendedName>
        <fullName evidence="5 13">Malto-oligosyltrehalose trehalohydrolase</fullName>
        <shortName evidence="14">MTHase</shortName>
        <ecNumber evidence="4 13">3.2.1.141</ecNumber>
    </recommendedName>
    <alternativeName>
        <fullName evidence="11 14">4-alpha-D-((1-&gt;4)-alpha-D-glucano)trehalose trehalohydrolase</fullName>
    </alternativeName>
    <alternativeName>
        <fullName evidence="10 14">Maltooligosyl trehalose trehalohydrolase</fullName>
    </alternativeName>
</protein>
<dbReference type="InterPro" id="IPR017853">
    <property type="entry name" value="GH"/>
</dbReference>
<dbReference type="EMBL" id="JALPRF010000003">
    <property type="protein sequence ID" value="MCK8493534.1"/>
    <property type="molecule type" value="Genomic_DNA"/>
</dbReference>
<dbReference type="PANTHER" id="PTHR43651:SF11">
    <property type="entry name" value="MALTO-OLIGOSYLTREHALOSE TREHALOHYDROLASE"/>
    <property type="match status" value="1"/>
</dbReference>
<keyword evidence="6" id="KW-0963">Cytoplasm</keyword>
<accession>A0ABT0HMY7</accession>
<dbReference type="PIRSF" id="PIRSF006337">
    <property type="entry name" value="Trehalose_TreZ"/>
    <property type="match status" value="1"/>
</dbReference>
<evidence type="ECO:0000256" key="10">
    <source>
        <dbReference type="ARBA" id="ARBA00032057"/>
    </source>
</evidence>
<dbReference type="SMART" id="SM00642">
    <property type="entry name" value="Aamy"/>
    <property type="match status" value="1"/>
</dbReference>
<evidence type="ECO:0000256" key="5">
    <source>
        <dbReference type="ARBA" id="ARBA00015938"/>
    </source>
</evidence>
<dbReference type="InterPro" id="IPR044901">
    <property type="entry name" value="Trehalose_TreZ_E-set_sf"/>
</dbReference>
<feature type="region of interest" description="Disordered" evidence="15">
    <location>
        <begin position="580"/>
        <end position="603"/>
    </location>
</feature>
<dbReference type="RefSeq" id="WP_248478125.1">
    <property type="nucleotide sequence ID" value="NZ_JALPRF010000003.1"/>
</dbReference>
<comment type="catalytic activity">
    <reaction evidence="12 14">
        <text>hydrolysis of (1-&gt;4)-alpha-D-glucosidic linkage in 4-alpha-D-[(1-&gt;4)-alpha-D-glucanosyl]n trehalose to yield trehalose and (1-&gt;4)-alpha-D-glucan.</text>
        <dbReference type="EC" id="3.2.1.141"/>
    </reaction>
</comment>
<dbReference type="NCBIfam" id="TIGR02402">
    <property type="entry name" value="trehalose_TreZ"/>
    <property type="match status" value="1"/>
</dbReference>
<evidence type="ECO:0000256" key="7">
    <source>
        <dbReference type="ARBA" id="ARBA00022801"/>
    </source>
</evidence>
<comment type="pathway">
    <text evidence="2 14">Glycan biosynthesis; trehalose biosynthesis.</text>
</comment>
<evidence type="ECO:0000256" key="2">
    <source>
        <dbReference type="ARBA" id="ARBA00005199"/>
    </source>
</evidence>